<feature type="compositionally biased region" description="Basic and acidic residues" evidence="1">
    <location>
        <begin position="74"/>
        <end position="88"/>
    </location>
</feature>
<feature type="region of interest" description="Disordered" evidence="1">
    <location>
        <begin position="323"/>
        <end position="350"/>
    </location>
</feature>
<evidence type="ECO:0000256" key="1">
    <source>
        <dbReference type="SAM" id="MobiDB-lite"/>
    </source>
</evidence>
<dbReference type="EMBL" id="LN714487">
    <property type="protein sequence ID" value="CEL70871.1"/>
    <property type="molecule type" value="Genomic_DNA"/>
</dbReference>
<proteinExistence type="predicted"/>
<evidence type="ECO:0000313" key="2">
    <source>
        <dbReference type="EMBL" id="CEL70871.1"/>
    </source>
</evidence>
<sequence>MGLFGRVLPRSVTPVPAPAQDRYLNTGTSLAMCLSSECCFRPQSPVCFFPRVSSWTRLPSHRVQAPPESVGNRHRPDGGEENQKKQRTLDPPAALGREKRRTETPGHACSFLDRGETARFAVSRGRERRRRQTQRGGSERGGTGETMSDGPRSRFLALGSHQGTALSHVGAFCRPSGTWADRVFACKRFYQSDRQRAVAEAHLEKREAAVYAPRSFGQLYEPRTARSKKVHRQWVKEVPFYLRPAVAERNALTRSQRASTDSFRSRHSPPSAAKQNSDMPPQLAKIFDRSRDKEASGREEILFTLLRLLSTVRLRQKAARQRNTRATDGFTHRTEGEDGGEGRDKMGDAVAIPGLDRGNLDALDRRIMECIDSWTVPDLGLLLITRRELRDCLSLSKTPGGDSAEGLDQNEENITRTLLRRLAFQRGQPFSQYASLYALQALLHRSKTRHAQRQAPARKNSVSRGEGGSSETEEHEREGRVAPSGAHSREEAEDRLREKENEAFEDADMAIMIIKRVGRNMASCDLEILTRIVNVLSSLPPPKEAARRSGQEASRQSKRFPEPCKSPAEPQGGPTAPLPTAEETEGSACAVAANKTQKAEHRGAEGGTPGDAIFDQKLDKSAAEGRTRDASAALLPNPSRCVAPAGPEGRGNGHLFGVATRGNPENEVSGSHTETQTSFLTDRNDFLYAVAVHIFSTAFADSEKRSASDLATTFASALPPSPCPAAHAPSPRTLSATASSRSSHDSTSSASASASVSLSANRRAGAASAPTPLWASPPSGRVITGDRSWTYSRMCVLLAGLSRTGVTFPPLFYALKPMVVALRLQFPPPMLAALLVAYAHLGAADETGLVDLFGVLGRELVKGVRGMDVAVVGVAANAFANAGVLHQEWFSVVGETFPVLMPLCSPRLLGMIANAYVRLGLVDDPLLPSLFHCARQRLSECDWHTLSLLLQASTKIGSAYSGFSREAADVVCHALEQEAPQHPVKSQARDFLLSLENVASRTPAVSPSSKLSSSRSESVGNGRVADVSRSDENAFVRHRPDALDGTSRDWSAVEVGARKFFIRGELASTSAFVICYAAAKAKDILGSSRSHAAPGLQLEAKTTVAHGGESTVDAPSAPGREKVTGYGDLSVETEMSRRVGERYREKKEIWQLLLATELTQVVTRFVLDCSSFTELANTCSAVAQFLHLREEMLSRDGREQESLQRGPTARCQVEHHGEENLSIVTEANGISTDARTDERSRFSERGSVDPSIIRQKMANYLLSACEAFFHAVENHLGSFRTLKSASLGPPELHKLICAFHAFHRAERAPRVTARRMVVLERLMCDNSDMFHEMTLLPLRQMAAAVSYLGMDNDDIIETLVMLQQKRKKKKAPGLLAAPALLG</sequence>
<feature type="region of interest" description="Disordered" evidence="1">
    <location>
        <begin position="251"/>
        <end position="281"/>
    </location>
</feature>
<accession>A0A0F7UPA7</accession>
<feature type="region of interest" description="Disordered" evidence="1">
    <location>
        <begin position="60"/>
        <end position="153"/>
    </location>
</feature>
<feature type="compositionally biased region" description="Low complexity" evidence="1">
    <location>
        <begin position="724"/>
        <end position="754"/>
    </location>
</feature>
<feature type="region of interest" description="Disordered" evidence="1">
    <location>
        <begin position="720"/>
        <end position="754"/>
    </location>
</feature>
<organism evidence="2">
    <name type="scientific">Neospora caninum (strain Liverpool)</name>
    <dbReference type="NCBI Taxonomy" id="572307"/>
    <lineage>
        <taxon>Eukaryota</taxon>
        <taxon>Sar</taxon>
        <taxon>Alveolata</taxon>
        <taxon>Apicomplexa</taxon>
        <taxon>Conoidasida</taxon>
        <taxon>Coccidia</taxon>
        <taxon>Eucoccidiorida</taxon>
        <taxon>Eimeriorina</taxon>
        <taxon>Sarcocystidae</taxon>
        <taxon>Neospora</taxon>
    </lineage>
</organism>
<feature type="region of interest" description="Disordered" evidence="1">
    <location>
        <begin position="448"/>
        <end position="501"/>
    </location>
</feature>
<feature type="region of interest" description="Disordered" evidence="1">
    <location>
        <begin position="1003"/>
        <end position="1031"/>
    </location>
</feature>
<name>A0A0F7UPA7_NEOCL</name>
<feature type="compositionally biased region" description="Basic and acidic residues" evidence="1">
    <location>
        <begin position="614"/>
        <end position="629"/>
    </location>
</feature>
<feature type="compositionally biased region" description="Basic and acidic residues" evidence="1">
    <location>
        <begin position="330"/>
        <end position="347"/>
    </location>
</feature>
<feature type="region of interest" description="Disordered" evidence="1">
    <location>
        <begin position="540"/>
        <end position="649"/>
    </location>
</feature>
<reference evidence="2" key="1">
    <citation type="journal article" date="2015" name="PLoS ONE">
        <title>Comprehensive Evaluation of Toxoplasma gondii VEG and Neospora caninum LIV Genomes with Tachyzoite Stage Transcriptome and Proteome Defines Novel Transcript Features.</title>
        <authorList>
            <person name="Ramaprasad A."/>
            <person name="Mourier T."/>
            <person name="Naeem R."/>
            <person name="Malas T.B."/>
            <person name="Moussa E."/>
            <person name="Panigrahi A."/>
            <person name="Vermont S.J."/>
            <person name="Otto T.D."/>
            <person name="Wastling J."/>
            <person name="Pain A."/>
        </authorList>
    </citation>
    <scope>NUCLEOTIDE SEQUENCE</scope>
    <source>
        <strain evidence="2">Liverpool</strain>
    </source>
</reference>
<protein>
    <submittedName>
        <fullName evidence="2">Uncharacterized protein</fullName>
    </submittedName>
</protein>
<feature type="compositionally biased region" description="Low complexity" evidence="1">
    <location>
        <begin position="1006"/>
        <end position="1018"/>
    </location>
</feature>
<gene>
    <name evidence="2" type="ORF">BN1204_065420</name>
</gene>
<feature type="compositionally biased region" description="Basic and acidic residues" evidence="1">
    <location>
        <begin position="487"/>
        <end position="501"/>
    </location>
</feature>
<feature type="compositionally biased region" description="Polar residues" evidence="1">
    <location>
        <begin position="252"/>
        <end position="262"/>
    </location>
</feature>